<name>A0AAW2F875_9HYME</name>
<keyword evidence="2" id="KW-1185">Reference proteome</keyword>
<evidence type="ECO:0000313" key="1">
    <source>
        <dbReference type="EMBL" id="KAL0112123.1"/>
    </source>
</evidence>
<dbReference type="EMBL" id="JADYXP020000013">
    <property type="protein sequence ID" value="KAL0112123.1"/>
    <property type="molecule type" value="Genomic_DNA"/>
</dbReference>
<dbReference type="Proteomes" id="UP001430953">
    <property type="component" value="Unassembled WGS sequence"/>
</dbReference>
<proteinExistence type="predicted"/>
<reference evidence="1 2" key="1">
    <citation type="submission" date="2023-03" db="EMBL/GenBank/DDBJ databases">
        <title>High recombination rates correlate with genetic variation in Cardiocondyla obscurior ants.</title>
        <authorList>
            <person name="Errbii M."/>
        </authorList>
    </citation>
    <scope>NUCLEOTIDE SEQUENCE [LARGE SCALE GENOMIC DNA]</scope>
    <source>
        <strain evidence="1">Alpha-2009</strain>
        <tissue evidence="1">Whole body</tissue>
    </source>
</reference>
<evidence type="ECO:0000313" key="2">
    <source>
        <dbReference type="Proteomes" id="UP001430953"/>
    </source>
</evidence>
<protein>
    <submittedName>
        <fullName evidence="1">Uncharacterized protein</fullName>
    </submittedName>
</protein>
<accession>A0AAW2F875</accession>
<sequence length="177" mass="20078">MTQGVSRRRDVNWLVTMHMFGRGNVACFPWLLRGTRVHAQHGKRTRSASSVMREVIDIIDQILARLVRNAGSLLSLLPDRRYADDDDSQVSVPRIQCVTPETRWVLSRPRCHEGTRERDVVGHRDRIRIRDTPTPPGCRVYVTHPGAHARAQSLRRSAVSTRRASARIVSGAISLRD</sequence>
<dbReference type="AlphaFoldDB" id="A0AAW2F875"/>
<organism evidence="1 2">
    <name type="scientific">Cardiocondyla obscurior</name>
    <dbReference type="NCBI Taxonomy" id="286306"/>
    <lineage>
        <taxon>Eukaryota</taxon>
        <taxon>Metazoa</taxon>
        <taxon>Ecdysozoa</taxon>
        <taxon>Arthropoda</taxon>
        <taxon>Hexapoda</taxon>
        <taxon>Insecta</taxon>
        <taxon>Pterygota</taxon>
        <taxon>Neoptera</taxon>
        <taxon>Endopterygota</taxon>
        <taxon>Hymenoptera</taxon>
        <taxon>Apocrita</taxon>
        <taxon>Aculeata</taxon>
        <taxon>Formicoidea</taxon>
        <taxon>Formicidae</taxon>
        <taxon>Myrmicinae</taxon>
        <taxon>Cardiocondyla</taxon>
    </lineage>
</organism>
<comment type="caution">
    <text evidence="1">The sequence shown here is derived from an EMBL/GenBank/DDBJ whole genome shotgun (WGS) entry which is preliminary data.</text>
</comment>
<gene>
    <name evidence="1" type="ORF">PUN28_013395</name>
</gene>